<dbReference type="GO" id="GO:0071555">
    <property type="term" value="P:cell wall organization"/>
    <property type="evidence" value="ECO:0007669"/>
    <property type="project" value="UniProtKB-KW"/>
</dbReference>
<comment type="similarity">
    <text evidence="2">Belongs to the N-acetylmuramoyl-L-alanine amidase 2 family.</text>
</comment>
<keyword evidence="5" id="KW-0961">Cell wall biogenesis/degradation</keyword>
<feature type="domain" description="N-acetylmuramoyl-L-alanine amidase" evidence="7">
    <location>
        <begin position="172"/>
        <end position="324"/>
    </location>
</feature>
<dbReference type="InterPro" id="IPR051206">
    <property type="entry name" value="NAMLAA_amidase_2"/>
</dbReference>
<dbReference type="EnsemblBacteria" id="ABA51225">
    <property type="protein sequence ID" value="ABA51225"/>
    <property type="gene ID" value="BURPS1710b_A0926"/>
</dbReference>
<dbReference type="GO" id="GO:0009253">
    <property type="term" value="P:peptidoglycan catabolic process"/>
    <property type="evidence" value="ECO:0007669"/>
    <property type="project" value="InterPro"/>
</dbReference>
<evidence type="ECO:0000256" key="3">
    <source>
        <dbReference type="ARBA" id="ARBA00011901"/>
    </source>
</evidence>
<gene>
    <name evidence="8" type="primary">ampD</name>
    <name evidence="8" type="ordered locus">BURPS1710b_A0926</name>
</gene>
<dbReference type="Pfam" id="PF01471">
    <property type="entry name" value="PG_binding_1"/>
    <property type="match status" value="1"/>
</dbReference>
<evidence type="ECO:0000256" key="5">
    <source>
        <dbReference type="ARBA" id="ARBA00023316"/>
    </source>
</evidence>
<dbReference type="GO" id="GO:0009254">
    <property type="term" value="P:peptidoglycan turnover"/>
    <property type="evidence" value="ECO:0007669"/>
    <property type="project" value="TreeGrafter"/>
</dbReference>
<feature type="region of interest" description="Disordered" evidence="6">
    <location>
        <begin position="154"/>
        <end position="178"/>
    </location>
</feature>
<feature type="region of interest" description="Disordered" evidence="6">
    <location>
        <begin position="430"/>
        <end position="454"/>
    </location>
</feature>
<dbReference type="InterPro" id="IPR036366">
    <property type="entry name" value="PGBDSf"/>
</dbReference>
<dbReference type="InterPro" id="IPR036365">
    <property type="entry name" value="PGBD-like_sf"/>
</dbReference>
<dbReference type="PANTHER" id="PTHR30417">
    <property type="entry name" value="N-ACETYLMURAMOYL-L-ALANINE AMIDASE AMID"/>
    <property type="match status" value="1"/>
</dbReference>
<dbReference type="EMBL" id="CP000125">
    <property type="protein sequence ID" value="ABA51225.1"/>
    <property type="molecule type" value="Genomic_DNA"/>
</dbReference>
<sequence>MERRRLISMHGEPIDIAFRKPQAASRKPQAASRKPFSRNIDARHIFTAPTTATSRSLRSAPAFQKYIALRIGTCAPPRTPTLARRIIAQPTRSAHRADSQSQVTTRTEKGMAEEQQAKIINEGRRGFLARSSAWPVGMLMLPLAGCGDGDGVVPSAHAQDTPPPSGAGYTIDRSIQSPNQDSRVRTLVLHYTAQTLADSIASLTSPQRQVSAHYLVPDAADDGRRFKVFELVPQARRAWHAGVSYWQGDRMLNAGSVGIEIVNLGFPPEDENLPLMNRRWYPYPDAQVAVFGALAADVVAQHQVLPHKVVGHSDVAPGRKTDPGPLFPWKKLYDQYKIGAWPEAEAVDYYRVNRPFAGDVASLQSKLLAYGYDTPQTGTLDAQTVNVVSAFQMHFRPSRYDGVPDVETVAILDALLEKYFNRGRAINKQTLPGATAPTGEKGSDAWPLAPAPSR</sequence>
<dbReference type="Gene3D" id="1.10.101.10">
    <property type="entry name" value="PGBD-like superfamily/PGBD"/>
    <property type="match status" value="1"/>
</dbReference>
<keyword evidence="4 8" id="KW-0378">Hydrolase</keyword>
<dbReference type="KEGG" id="bpm:BURPS1710b_A0926"/>
<dbReference type="AlphaFoldDB" id="Q3JK19"/>
<reference evidence="8 9" key="1">
    <citation type="submission" date="2005-09" db="EMBL/GenBank/DDBJ databases">
        <authorList>
            <person name="Woods D.E."/>
            <person name="Nierman W.C."/>
        </authorList>
    </citation>
    <scope>NUCLEOTIDE SEQUENCE [LARGE SCALE GENOMIC DNA]</scope>
    <source>
        <strain evidence="8 9">1710b</strain>
    </source>
</reference>
<accession>Q3JK19</accession>
<dbReference type="PANTHER" id="PTHR30417:SF1">
    <property type="entry name" value="N-ACETYLMURAMOYL-L-ALANINE AMIDASE AMID"/>
    <property type="match status" value="1"/>
</dbReference>
<comment type="catalytic activity">
    <reaction evidence="1">
        <text>Hydrolyzes the link between N-acetylmuramoyl residues and L-amino acid residues in certain cell-wall glycopeptides.</text>
        <dbReference type="EC" id="3.5.1.28"/>
    </reaction>
</comment>
<dbReference type="InterPro" id="IPR036505">
    <property type="entry name" value="Amidase/PGRP_sf"/>
</dbReference>
<dbReference type="SUPFAM" id="SSF55846">
    <property type="entry name" value="N-acetylmuramoyl-L-alanine amidase-like"/>
    <property type="match status" value="1"/>
</dbReference>
<dbReference type="SMART" id="SM00644">
    <property type="entry name" value="Ami_2"/>
    <property type="match status" value="1"/>
</dbReference>
<proteinExistence type="inferred from homology"/>
<dbReference type="InterPro" id="IPR002502">
    <property type="entry name" value="Amidase_domain"/>
</dbReference>
<organism evidence="8 9">
    <name type="scientific">Burkholderia pseudomallei (strain 1710b)</name>
    <dbReference type="NCBI Taxonomy" id="320372"/>
    <lineage>
        <taxon>Bacteria</taxon>
        <taxon>Pseudomonadati</taxon>
        <taxon>Pseudomonadota</taxon>
        <taxon>Betaproteobacteria</taxon>
        <taxon>Burkholderiales</taxon>
        <taxon>Burkholderiaceae</taxon>
        <taxon>Burkholderia</taxon>
        <taxon>pseudomallei group</taxon>
    </lineage>
</organism>
<name>Q3JK19_BURP1</name>
<dbReference type="HOGENOM" id="CLU_049290_2_0_4"/>
<dbReference type="Pfam" id="PF01510">
    <property type="entry name" value="Amidase_2"/>
    <property type="match status" value="1"/>
</dbReference>
<evidence type="ECO:0000256" key="6">
    <source>
        <dbReference type="SAM" id="MobiDB-lite"/>
    </source>
</evidence>
<dbReference type="EC" id="3.5.1.28" evidence="3"/>
<protein>
    <recommendedName>
        <fullName evidence="3">N-acetylmuramoyl-L-alanine amidase</fullName>
        <ecNumber evidence="3">3.5.1.28</ecNumber>
    </recommendedName>
</protein>
<evidence type="ECO:0000256" key="4">
    <source>
        <dbReference type="ARBA" id="ARBA00022801"/>
    </source>
</evidence>
<feature type="region of interest" description="Disordered" evidence="6">
    <location>
        <begin position="90"/>
        <end position="112"/>
    </location>
</feature>
<dbReference type="GO" id="GO:0019867">
    <property type="term" value="C:outer membrane"/>
    <property type="evidence" value="ECO:0007669"/>
    <property type="project" value="TreeGrafter"/>
</dbReference>
<evidence type="ECO:0000256" key="2">
    <source>
        <dbReference type="ARBA" id="ARBA00007553"/>
    </source>
</evidence>
<dbReference type="Proteomes" id="UP000002700">
    <property type="component" value="Chromosome II"/>
</dbReference>
<dbReference type="Gene3D" id="3.40.80.10">
    <property type="entry name" value="Peptidoglycan recognition protein-like"/>
    <property type="match status" value="1"/>
</dbReference>
<dbReference type="FunFam" id="3.40.80.10:FF:000003">
    <property type="entry name" value="N-acetylmuramoyl-L-alanine amidase"/>
    <property type="match status" value="1"/>
</dbReference>
<dbReference type="SUPFAM" id="SSF47090">
    <property type="entry name" value="PGBD-like"/>
    <property type="match status" value="1"/>
</dbReference>
<evidence type="ECO:0000313" key="9">
    <source>
        <dbReference type="Proteomes" id="UP000002700"/>
    </source>
</evidence>
<dbReference type="GO" id="GO:0008745">
    <property type="term" value="F:N-acetylmuramoyl-L-alanine amidase activity"/>
    <property type="evidence" value="ECO:0007669"/>
    <property type="project" value="UniProtKB-EC"/>
</dbReference>
<dbReference type="InterPro" id="IPR002477">
    <property type="entry name" value="Peptidoglycan-bd-like"/>
</dbReference>
<evidence type="ECO:0000256" key="1">
    <source>
        <dbReference type="ARBA" id="ARBA00001561"/>
    </source>
</evidence>
<dbReference type="CDD" id="cd06583">
    <property type="entry name" value="PGRP"/>
    <property type="match status" value="1"/>
</dbReference>
<evidence type="ECO:0000259" key="7">
    <source>
        <dbReference type="SMART" id="SM00644"/>
    </source>
</evidence>
<evidence type="ECO:0000313" key="8">
    <source>
        <dbReference type="EMBL" id="ABA51225.1"/>
    </source>
</evidence>